<evidence type="ECO:0000313" key="2">
    <source>
        <dbReference type="EMBL" id="KAJ9568565.1"/>
    </source>
</evidence>
<keyword evidence="1" id="KW-0732">Signal</keyword>
<name>A0AA38WUD0_9ASTR</name>
<accession>A0AA38WUD0</accession>
<keyword evidence="3" id="KW-1185">Reference proteome</keyword>
<dbReference type="AlphaFoldDB" id="A0AA38WUD0"/>
<feature type="chain" id="PRO_5041425277" description="Secreted protein" evidence="1">
    <location>
        <begin position="18"/>
        <end position="142"/>
    </location>
</feature>
<comment type="caution">
    <text evidence="2">The sequence shown here is derived from an EMBL/GenBank/DDBJ whole genome shotgun (WGS) entry which is preliminary data.</text>
</comment>
<protein>
    <recommendedName>
        <fullName evidence="4">Secreted protein</fullName>
    </recommendedName>
</protein>
<sequence length="142" mass="15979">MQSGSTTLCLCFVFIHGIGIFIPEIGVSSNKIVDFSPEIVDFSHEIVASIEEQLSGTLSEEQIWVVTGYLHGSLYLICCKENNKHQFRHAIECLFNPHGKKQVDYSLHCDNVSAVKLAKNPVYHGKNKAHWDEVSLCQMNDQ</sequence>
<evidence type="ECO:0000313" key="3">
    <source>
        <dbReference type="Proteomes" id="UP001172457"/>
    </source>
</evidence>
<feature type="signal peptide" evidence="1">
    <location>
        <begin position="1"/>
        <end position="17"/>
    </location>
</feature>
<organism evidence="2 3">
    <name type="scientific">Centaurea solstitialis</name>
    <name type="common">yellow star-thistle</name>
    <dbReference type="NCBI Taxonomy" id="347529"/>
    <lineage>
        <taxon>Eukaryota</taxon>
        <taxon>Viridiplantae</taxon>
        <taxon>Streptophyta</taxon>
        <taxon>Embryophyta</taxon>
        <taxon>Tracheophyta</taxon>
        <taxon>Spermatophyta</taxon>
        <taxon>Magnoliopsida</taxon>
        <taxon>eudicotyledons</taxon>
        <taxon>Gunneridae</taxon>
        <taxon>Pentapetalae</taxon>
        <taxon>asterids</taxon>
        <taxon>campanulids</taxon>
        <taxon>Asterales</taxon>
        <taxon>Asteraceae</taxon>
        <taxon>Carduoideae</taxon>
        <taxon>Cardueae</taxon>
        <taxon>Centaureinae</taxon>
        <taxon>Centaurea</taxon>
    </lineage>
</organism>
<dbReference type="EMBL" id="JARYMX010000001">
    <property type="protein sequence ID" value="KAJ9568565.1"/>
    <property type="molecule type" value="Genomic_DNA"/>
</dbReference>
<evidence type="ECO:0000256" key="1">
    <source>
        <dbReference type="SAM" id="SignalP"/>
    </source>
</evidence>
<dbReference type="Proteomes" id="UP001172457">
    <property type="component" value="Chromosome 1"/>
</dbReference>
<gene>
    <name evidence="2" type="ORF">OSB04_004531</name>
</gene>
<evidence type="ECO:0008006" key="4">
    <source>
        <dbReference type="Google" id="ProtNLM"/>
    </source>
</evidence>
<proteinExistence type="predicted"/>
<reference evidence="2" key="1">
    <citation type="submission" date="2023-03" db="EMBL/GenBank/DDBJ databases">
        <title>Chromosome-scale reference genome and RAD-based genetic map of yellow starthistle (Centaurea solstitialis) reveal putative structural variation and QTLs associated with invader traits.</title>
        <authorList>
            <person name="Reatini B."/>
            <person name="Cang F.A."/>
            <person name="Jiang Q."/>
            <person name="Mckibben M.T.W."/>
            <person name="Barker M.S."/>
            <person name="Rieseberg L.H."/>
            <person name="Dlugosch K.M."/>
        </authorList>
    </citation>
    <scope>NUCLEOTIDE SEQUENCE</scope>
    <source>
        <strain evidence="2">CAN-66</strain>
        <tissue evidence="2">Leaf</tissue>
    </source>
</reference>